<name>A0A1C2J9U5_ACITH</name>
<organism evidence="1 2">
    <name type="scientific">Acidithiobacillus thiooxidans</name>
    <name type="common">Thiobacillus thiooxidans</name>
    <dbReference type="NCBI Taxonomy" id="930"/>
    <lineage>
        <taxon>Bacteria</taxon>
        <taxon>Pseudomonadati</taxon>
        <taxon>Pseudomonadota</taxon>
        <taxon>Acidithiobacillia</taxon>
        <taxon>Acidithiobacillales</taxon>
        <taxon>Acidithiobacillaceae</taxon>
        <taxon>Acidithiobacillus</taxon>
    </lineage>
</organism>
<gene>
    <name evidence="1" type="ORF">A6P07_03100</name>
</gene>
<dbReference type="AlphaFoldDB" id="A0A1C2J9U5"/>
<evidence type="ECO:0000313" key="1">
    <source>
        <dbReference type="EMBL" id="OCX76100.1"/>
    </source>
</evidence>
<accession>A0A1C2J9U5</accession>
<protein>
    <submittedName>
        <fullName evidence="1">Uncharacterized protein</fullName>
    </submittedName>
</protein>
<dbReference type="EMBL" id="LWSA01000030">
    <property type="protein sequence ID" value="OCX76100.1"/>
    <property type="molecule type" value="Genomic_DNA"/>
</dbReference>
<sequence length="93" mass="10074">MSNSNRITENRNLIHDLAVAQASFLLANLAPAVSASIDRSLPTEVQRDRYCADLSKLTGKVIGVMNDLAANEQAMENILTMGLKITEQRAMAG</sequence>
<dbReference type="Proteomes" id="UP000094893">
    <property type="component" value="Unassembled WGS sequence"/>
</dbReference>
<evidence type="ECO:0000313" key="2">
    <source>
        <dbReference type="Proteomes" id="UP000094893"/>
    </source>
</evidence>
<proteinExistence type="predicted"/>
<dbReference type="RefSeq" id="WP_024893938.1">
    <property type="nucleotide sequence ID" value="NZ_LWRZ01000026.1"/>
</dbReference>
<reference evidence="1 2" key="1">
    <citation type="journal article" date="2016" name="Int. J. Mol. Sci.">
        <title>Comparative genomics of the extreme acidophile Acidithiobacillus thiooxidans reveals intraspecific divergence and niche adaptation.</title>
        <authorList>
            <person name="Zhang X."/>
            <person name="Feng X."/>
            <person name="Tao J."/>
            <person name="Ma L."/>
            <person name="Xiao Y."/>
            <person name="Liang Y."/>
            <person name="Liu X."/>
            <person name="Yin H."/>
        </authorList>
    </citation>
    <scope>NUCLEOTIDE SEQUENCE [LARGE SCALE GENOMIC DNA]</scope>
    <source>
        <strain evidence="1 2">A02</strain>
    </source>
</reference>
<comment type="caution">
    <text evidence="1">The sequence shown here is derived from an EMBL/GenBank/DDBJ whole genome shotgun (WGS) entry which is preliminary data.</text>
</comment>